<gene>
    <name evidence="1" type="ORF">B6C91_14435</name>
</gene>
<dbReference type="RefSeq" id="WP_172399334.1">
    <property type="nucleotide sequence ID" value="NZ_NART01000183.1"/>
</dbReference>
<evidence type="ECO:0008006" key="3">
    <source>
        <dbReference type="Google" id="ProtNLM"/>
    </source>
</evidence>
<dbReference type="Proteomes" id="UP000194800">
    <property type="component" value="Unassembled WGS sequence"/>
</dbReference>
<organism evidence="1 2">
    <name type="scientific">Gilliamella apicola</name>
    <dbReference type="NCBI Taxonomy" id="1196095"/>
    <lineage>
        <taxon>Bacteria</taxon>
        <taxon>Pseudomonadati</taxon>
        <taxon>Pseudomonadota</taxon>
        <taxon>Gammaproteobacteria</taxon>
        <taxon>Orbales</taxon>
        <taxon>Orbaceae</taxon>
        <taxon>Gilliamella</taxon>
    </lineage>
</organism>
<dbReference type="EMBL" id="NART01000183">
    <property type="protein sequence ID" value="OTQ07510.1"/>
    <property type="molecule type" value="Genomic_DNA"/>
</dbReference>
<dbReference type="Pfam" id="PF05954">
    <property type="entry name" value="Phage_GPD"/>
    <property type="match status" value="1"/>
</dbReference>
<accession>A0ABX3YR64</accession>
<reference evidence="1 2" key="1">
    <citation type="submission" date="2017-03" db="EMBL/GenBank/DDBJ databases">
        <title>Comparative genomics of honeybee gut symbionts reveal geographically distinct and subgroup specific antibiotic resistance.</title>
        <authorList>
            <person name="Ludvigsen J."/>
            <person name="Porcellato D."/>
            <person name="Labee-Lund T.M."/>
            <person name="Amdam G.V."/>
            <person name="Rudi K."/>
        </authorList>
    </citation>
    <scope>NUCLEOTIDE SEQUENCE [LARGE SCALE GENOMIC DNA]</scope>
    <source>
        <strain evidence="1 2">A-9-12</strain>
    </source>
</reference>
<dbReference type="Gene3D" id="3.55.50.10">
    <property type="entry name" value="Baseplate protein-like domains"/>
    <property type="match status" value="1"/>
</dbReference>
<proteinExistence type="predicted"/>
<dbReference type="SUPFAM" id="SSF69279">
    <property type="entry name" value="Phage tail proteins"/>
    <property type="match status" value="1"/>
</dbReference>
<comment type="caution">
    <text evidence="1">The sequence shown here is derived from an EMBL/GenBank/DDBJ whole genome shotgun (WGS) entry which is preliminary data.</text>
</comment>
<sequence>LSDIATKGLDALNSLTSANPLQALKQSEPLKQLDKFTQSNPLDSLNSLTQFNPLNPLNSLLSQGGSRTLYGVITQFSQLSVSNDEARYQVVLSSQLAKLALSHNCAIFQNQSVISVVEEVLRGHGYTGIDYRLALKEQYPEREFITQWQESDLEFIQRLLADVGVYFRFETHGEHNCDVMVISDYEQGYQQVADIVYKQPSGTLDNGVESVWDMTLHSQMVESSVQV</sequence>
<keyword evidence="2" id="KW-1185">Reference proteome</keyword>
<evidence type="ECO:0000313" key="2">
    <source>
        <dbReference type="Proteomes" id="UP000194800"/>
    </source>
</evidence>
<name>A0ABX3YR64_9GAMM</name>
<feature type="non-terminal residue" evidence="1">
    <location>
        <position position="1"/>
    </location>
</feature>
<feature type="non-terminal residue" evidence="1">
    <location>
        <position position="227"/>
    </location>
</feature>
<evidence type="ECO:0000313" key="1">
    <source>
        <dbReference type="EMBL" id="OTQ07510.1"/>
    </source>
</evidence>
<protein>
    <recommendedName>
        <fullName evidence="3">Type VI secretion system tip protein VgrG</fullName>
    </recommendedName>
</protein>
<dbReference type="Gene3D" id="2.30.110.50">
    <property type="match status" value="1"/>
</dbReference>